<evidence type="ECO:0000313" key="1">
    <source>
        <dbReference type="EMBL" id="MEE8657513.1"/>
    </source>
</evidence>
<sequence>MRIEAAEIMGVSPNGLASAGANSRVTRLYLVTAR</sequence>
<evidence type="ECO:0000313" key="2">
    <source>
        <dbReference type="Proteomes" id="UP001312908"/>
    </source>
</evidence>
<accession>A0ABU7TYW7</accession>
<reference evidence="1 2" key="1">
    <citation type="submission" date="2023-10" db="EMBL/GenBank/DDBJ databases">
        <title>Sorlinia euscelidii gen. nov., sp. nov., an acetic acid bacteria isolated from the gut of Euscelidius variegatus emitter.</title>
        <authorList>
            <person name="Michoud G."/>
            <person name="Marasco R."/>
            <person name="Seferji K."/>
            <person name="Gonella E."/>
            <person name="Garuglieri E."/>
            <person name="Alma A."/>
            <person name="Mapelli F."/>
            <person name="Borin S."/>
            <person name="Daffonchio D."/>
            <person name="Crotti E."/>
        </authorList>
    </citation>
    <scope>NUCLEOTIDE SEQUENCE [LARGE SCALE GENOMIC DNA]</scope>
    <source>
        <strain evidence="1 2">EV16P</strain>
    </source>
</reference>
<organism evidence="1 2">
    <name type="scientific">Sorlinia euscelidii</name>
    <dbReference type="NCBI Taxonomy" id="3081148"/>
    <lineage>
        <taxon>Bacteria</taxon>
        <taxon>Pseudomonadati</taxon>
        <taxon>Pseudomonadota</taxon>
        <taxon>Alphaproteobacteria</taxon>
        <taxon>Acetobacterales</taxon>
        <taxon>Acetobacteraceae</taxon>
        <taxon>Sorlinia</taxon>
    </lineage>
</organism>
<dbReference type="Proteomes" id="UP001312908">
    <property type="component" value="Unassembled WGS sequence"/>
</dbReference>
<dbReference type="EMBL" id="JAWJZY010000001">
    <property type="protein sequence ID" value="MEE8657513.1"/>
    <property type="molecule type" value="Genomic_DNA"/>
</dbReference>
<proteinExistence type="predicted"/>
<gene>
    <name evidence="1" type="ORF">DOFOFD_00560</name>
</gene>
<evidence type="ECO:0008006" key="3">
    <source>
        <dbReference type="Google" id="ProtNLM"/>
    </source>
</evidence>
<keyword evidence="2" id="KW-1185">Reference proteome</keyword>
<protein>
    <recommendedName>
        <fullName evidence="3">Transposase</fullName>
    </recommendedName>
</protein>
<name>A0ABU7TYW7_9PROT</name>
<comment type="caution">
    <text evidence="1">The sequence shown here is derived from an EMBL/GenBank/DDBJ whole genome shotgun (WGS) entry which is preliminary data.</text>
</comment>